<dbReference type="OrthoDB" id="407198at2759"/>
<feature type="domain" description="RNase H type-1" evidence="8">
    <location>
        <begin position="14"/>
        <end position="120"/>
    </location>
</feature>
<keyword evidence="7 9" id="KW-0378">Hydrolase</keyword>
<protein>
    <recommendedName>
        <fullName evidence="3">ribonuclease H</fullName>
        <ecNumber evidence="3">3.1.26.4</ecNumber>
    </recommendedName>
</protein>
<dbReference type="InterPro" id="IPR050092">
    <property type="entry name" value="RNase_H"/>
</dbReference>
<dbReference type="GO" id="GO:0004523">
    <property type="term" value="F:RNA-DNA hybrid ribonuclease activity"/>
    <property type="evidence" value="ECO:0007669"/>
    <property type="project" value="UniProtKB-EC"/>
</dbReference>
<dbReference type="VEuPathDB" id="VectorBase:ISCI014172"/>
<evidence type="ECO:0000256" key="2">
    <source>
        <dbReference type="ARBA" id="ARBA00005300"/>
    </source>
</evidence>
<dbReference type="GO" id="GO:0046872">
    <property type="term" value="F:metal ion binding"/>
    <property type="evidence" value="ECO:0007669"/>
    <property type="project" value="UniProtKB-KW"/>
</dbReference>
<evidence type="ECO:0000256" key="5">
    <source>
        <dbReference type="ARBA" id="ARBA00022723"/>
    </source>
</evidence>
<evidence type="ECO:0000313" key="10">
    <source>
        <dbReference type="EnsemblMetazoa" id="ISCW014172-PA"/>
    </source>
</evidence>
<dbReference type="CDD" id="cd09280">
    <property type="entry name" value="RNase_HI_eukaryote_like"/>
    <property type="match status" value="1"/>
</dbReference>
<dbReference type="InParanoid" id="B7QGQ7"/>
<evidence type="ECO:0000256" key="4">
    <source>
        <dbReference type="ARBA" id="ARBA00022722"/>
    </source>
</evidence>
<dbReference type="Proteomes" id="UP000001555">
    <property type="component" value="Unassembled WGS sequence"/>
</dbReference>
<reference evidence="9 11" key="1">
    <citation type="submission" date="2008-03" db="EMBL/GenBank/DDBJ databases">
        <title>Annotation of Ixodes scapularis.</title>
        <authorList>
            <consortium name="Ixodes scapularis Genome Project Consortium"/>
            <person name="Caler E."/>
            <person name="Hannick L.I."/>
            <person name="Bidwell S."/>
            <person name="Joardar V."/>
            <person name="Thiagarajan M."/>
            <person name="Amedeo P."/>
            <person name="Galinsky K.J."/>
            <person name="Schobel S."/>
            <person name="Inman J."/>
            <person name="Hostetler J."/>
            <person name="Miller J."/>
            <person name="Hammond M."/>
            <person name="Megy K."/>
            <person name="Lawson D."/>
            <person name="Kodira C."/>
            <person name="Sutton G."/>
            <person name="Meyer J."/>
            <person name="Hill C.A."/>
            <person name="Birren B."/>
            <person name="Nene V."/>
            <person name="Collins F."/>
            <person name="Alarcon-Chaidez F."/>
            <person name="Wikel S."/>
            <person name="Strausberg R."/>
        </authorList>
    </citation>
    <scope>NUCLEOTIDE SEQUENCE [LARGE SCALE GENOMIC DNA]</scope>
    <source>
        <strain evidence="11">Wikel</strain>
        <strain evidence="9">Wikel colony</strain>
    </source>
</reference>
<evidence type="ECO:0000256" key="7">
    <source>
        <dbReference type="ARBA" id="ARBA00022801"/>
    </source>
</evidence>
<dbReference type="EC" id="3.1.26.4" evidence="3"/>
<dbReference type="HOGENOM" id="CLU_2052211_0_0_1"/>
<name>B7QGQ7_IXOSC</name>
<keyword evidence="5" id="KW-0479">Metal-binding</keyword>
<evidence type="ECO:0000313" key="11">
    <source>
        <dbReference type="Proteomes" id="UP000001555"/>
    </source>
</evidence>
<dbReference type="AlphaFoldDB" id="B7QGQ7"/>
<dbReference type="InterPro" id="IPR012337">
    <property type="entry name" value="RNaseH-like_sf"/>
</dbReference>
<dbReference type="PROSITE" id="PS50879">
    <property type="entry name" value="RNASE_H_1"/>
    <property type="match status" value="1"/>
</dbReference>
<dbReference type="InterPro" id="IPR002156">
    <property type="entry name" value="RNaseH_domain"/>
</dbReference>
<sequence>MANAPASGLRFGGPGCEYHVYTDGACSNNGGYNRTPQAGIGVYWGPNHPMNVSEPLPGRQTNNRAEIQAATRALYQVREQGGRNVTVHTDSDFLVKSTTQWMEIGRKTEGSTGRHAYSLQ</sequence>
<gene>
    <name evidence="9" type="ORF">IscW_ISCW014172</name>
</gene>
<comment type="similarity">
    <text evidence="2">Belongs to the RNase H family.</text>
</comment>
<dbReference type="STRING" id="6945.B7QGQ7"/>
<dbReference type="Pfam" id="PF00075">
    <property type="entry name" value="RNase_H"/>
    <property type="match status" value="1"/>
</dbReference>
<comment type="catalytic activity">
    <reaction evidence="1">
        <text>Endonucleolytic cleavage to 5'-phosphomonoester.</text>
        <dbReference type="EC" id="3.1.26.4"/>
    </reaction>
</comment>
<dbReference type="EMBL" id="ABJB011138782">
    <property type="status" value="NOT_ANNOTATED_CDS"/>
    <property type="molecule type" value="Genomic_DNA"/>
</dbReference>
<evidence type="ECO:0000256" key="1">
    <source>
        <dbReference type="ARBA" id="ARBA00000077"/>
    </source>
</evidence>
<evidence type="ECO:0000259" key="8">
    <source>
        <dbReference type="PROSITE" id="PS50879"/>
    </source>
</evidence>
<dbReference type="VEuPathDB" id="VectorBase:ISCP_032711"/>
<proteinExistence type="inferred from homology"/>
<dbReference type="GO" id="GO:0003676">
    <property type="term" value="F:nucleic acid binding"/>
    <property type="evidence" value="ECO:0007669"/>
    <property type="project" value="InterPro"/>
</dbReference>
<keyword evidence="6" id="KW-0255">Endonuclease</keyword>
<dbReference type="VEuPathDB" id="VectorBase:ISCW014172"/>
<keyword evidence="11" id="KW-1185">Reference proteome</keyword>
<dbReference type="PANTHER" id="PTHR10642">
    <property type="entry name" value="RIBONUCLEASE H1"/>
    <property type="match status" value="1"/>
</dbReference>
<organism evidence="9">
    <name type="scientific">Ixodes scapularis</name>
    <name type="common">Black-legged tick</name>
    <name type="synonym">Deer tick</name>
    <dbReference type="NCBI Taxonomy" id="6945"/>
    <lineage>
        <taxon>Eukaryota</taxon>
        <taxon>Metazoa</taxon>
        <taxon>Ecdysozoa</taxon>
        <taxon>Arthropoda</taxon>
        <taxon>Chelicerata</taxon>
        <taxon>Arachnida</taxon>
        <taxon>Acari</taxon>
        <taxon>Parasitiformes</taxon>
        <taxon>Ixodida</taxon>
        <taxon>Ixodoidea</taxon>
        <taxon>Ixodidae</taxon>
        <taxon>Ixodinae</taxon>
        <taxon>Ixodes</taxon>
    </lineage>
</organism>
<reference evidence="10" key="2">
    <citation type="submission" date="2020-05" db="UniProtKB">
        <authorList>
            <consortium name="EnsemblMetazoa"/>
        </authorList>
    </citation>
    <scope>IDENTIFICATION</scope>
    <source>
        <strain evidence="10">wikel</strain>
    </source>
</reference>
<dbReference type="SUPFAM" id="SSF53098">
    <property type="entry name" value="Ribonuclease H-like"/>
    <property type="match status" value="1"/>
</dbReference>
<evidence type="ECO:0000256" key="6">
    <source>
        <dbReference type="ARBA" id="ARBA00022759"/>
    </source>
</evidence>
<keyword evidence="4" id="KW-0540">Nuclease</keyword>
<dbReference type="PANTHER" id="PTHR10642:SF26">
    <property type="entry name" value="RIBONUCLEASE H1"/>
    <property type="match status" value="1"/>
</dbReference>
<dbReference type="PaxDb" id="6945-B7QGQ7"/>
<dbReference type="Gene3D" id="3.30.420.10">
    <property type="entry name" value="Ribonuclease H-like superfamily/Ribonuclease H"/>
    <property type="match status" value="1"/>
</dbReference>
<dbReference type="InterPro" id="IPR036397">
    <property type="entry name" value="RNaseH_sf"/>
</dbReference>
<dbReference type="EMBL" id="DS933356">
    <property type="protein sequence ID" value="EEC18029.1"/>
    <property type="molecule type" value="Genomic_DNA"/>
</dbReference>
<dbReference type="EnsemblMetazoa" id="ISCW014172-RA">
    <property type="protein sequence ID" value="ISCW014172-PA"/>
    <property type="gene ID" value="ISCW014172"/>
</dbReference>
<accession>B7QGQ7</accession>
<evidence type="ECO:0000256" key="3">
    <source>
        <dbReference type="ARBA" id="ARBA00012180"/>
    </source>
</evidence>
<evidence type="ECO:0000313" key="9">
    <source>
        <dbReference type="EMBL" id="EEC18029.1"/>
    </source>
</evidence>